<name>A0A9D4LMS1_DREPO</name>
<keyword evidence="13" id="KW-1185">Reference proteome</keyword>
<dbReference type="InterPro" id="IPR001734">
    <property type="entry name" value="Na/solute_symporter"/>
</dbReference>
<dbReference type="AlphaFoldDB" id="A0A9D4LMS1"/>
<evidence type="ECO:0000256" key="11">
    <source>
        <dbReference type="SAM" id="Phobius"/>
    </source>
</evidence>
<keyword evidence="4" id="KW-1003">Cell membrane</keyword>
<dbReference type="InterPro" id="IPR051163">
    <property type="entry name" value="Sodium:Solute_Symporter_SSF"/>
</dbReference>
<protein>
    <submittedName>
        <fullName evidence="12">Uncharacterized protein</fullName>
    </submittedName>
</protein>
<keyword evidence="10" id="KW-0739">Sodium transport</keyword>
<keyword evidence="8" id="KW-0406">Ion transport</keyword>
<keyword evidence="5 11" id="KW-0812">Transmembrane</keyword>
<accession>A0A9D4LMS1</accession>
<sequence>MAYSFASNKRASFNAMDYALFGLTPAFSAFIGIFYAIKDRKHQNTKEFLLPVSLSLLASFMSAITLLGTPAEMYNYSTMYWYIGLSYLLAVATAAHVFVPVFYRLRCTSAYEVILVDYFVLSFMSQK</sequence>
<evidence type="ECO:0000313" key="12">
    <source>
        <dbReference type="EMBL" id="KAH3861680.1"/>
    </source>
</evidence>
<feature type="transmembrane region" description="Helical" evidence="11">
    <location>
        <begin position="18"/>
        <end position="36"/>
    </location>
</feature>
<evidence type="ECO:0000256" key="3">
    <source>
        <dbReference type="ARBA" id="ARBA00022448"/>
    </source>
</evidence>
<feature type="transmembrane region" description="Helical" evidence="11">
    <location>
        <begin position="79"/>
        <end position="103"/>
    </location>
</feature>
<evidence type="ECO:0000256" key="6">
    <source>
        <dbReference type="ARBA" id="ARBA00022989"/>
    </source>
</evidence>
<evidence type="ECO:0000256" key="4">
    <source>
        <dbReference type="ARBA" id="ARBA00022475"/>
    </source>
</evidence>
<dbReference type="GO" id="GO:0005886">
    <property type="term" value="C:plasma membrane"/>
    <property type="evidence" value="ECO:0007669"/>
    <property type="project" value="UniProtKB-SubCell"/>
</dbReference>
<dbReference type="Gene3D" id="1.20.1730.10">
    <property type="entry name" value="Sodium/glucose cotransporter"/>
    <property type="match status" value="1"/>
</dbReference>
<keyword evidence="7" id="KW-0915">Sodium</keyword>
<dbReference type="InterPro" id="IPR038377">
    <property type="entry name" value="Na/Glc_symporter_sf"/>
</dbReference>
<evidence type="ECO:0000256" key="2">
    <source>
        <dbReference type="ARBA" id="ARBA00006434"/>
    </source>
</evidence>
<evidence type="ECO:0000256" key="5">
    <source>
        <dbReference type="ARBA" id="ARBA00022692"/>
    </source>
</evidence>
<organism evidence="12 13">
    <name type="scientific">Dreissena polymorpha</name>
    <name type="common">Zebra mussel</name>
    <name type="synonym">Mytilus polymorpha</name>
    <dbReference type="NCBI Taxonomy" id="45954"/>
    <lineage>
        <taxon>Eukaryota</taxon>
        <taxon>Metazoa</taxon>
        <taxon>Spiralia</taxon>
        <taxon>Lophotrochozoa</taxon>
        <taxon>Mollusca</taxon>
        <taxon>Bivalvia</taxon>
        <taxon>Autobranchia</taxon>
        <taxon>Heteroconchia</taxon>
        <taxon>Euheterodonta</taxon>
        <taxon>Imparidentia</taxon>
        <taxon>Neoheterodontei</taxon>
        <taxon>Myida</taxon>
        <taxon>Dreissenoidea</taxon>
        <taxon>Dreissenidae</taxon>
        <taxon>Dreissena</taxon>
    </lineage>
</organism>
<evidence type="ECO:0000256" key="9">
    <source>
        <dbReference type="ARBA" id="ARBA00023136"/>
    </source>
</evidence>
<gene>
    <name evidence="12" type="ORF">DPMN_024614</name>
</gene>
<dbReference type="GO" id="GO:0006814">
    <property type="term" value="P:sodium ion transport"/>
    <property type="evidence" value="ECO:0007669"/>
    <property type="project" value="UniProtKB-KW"/>
</dbReference>
<keyword evidence="3" id="KW-0813">Transport</keyword>
<reference evidence="12" key="1">
    <citation type="journal article" date="2019" name="bioRxiv">
        <title>The Genome of the Zebra Mussel, Dreissena polymorpha: A Resource for Invasive Species Research.</title>
        <authorList>
            <person name="McCartney M.A."/>
            <person name="Auch B."/>
            <person name="Kono T."/>
            <person name="Mallez S."/>
            <person name="Zhang Y."/>
            <person name="Obille A."/>
            <person name="Becker A."/>
            <person name="Abrahante J.E."/>
            <person name="Garbe J."/>
            <person name="Badalamenti J.P."/>
            <person name="Herman A."/>
            <person name="Mangelson H."/>
            <person name="Liachko I."/>
            <person name="Sullivan S."/>
            <person name="Sone E.D."/>
            <person name="Koren S."/>
            <person name="Silverstein K.A.T."/>
            <person name="Beckman K.B."/>
            <person name="Gohl D.M."/>
        </authorList>
    </citation>
    <scope>NUCLEOTIDE SEQUENCE</scope>
    <source>
        <strain evidence="12">Duluth1</strain>
        <tissue evidence="12">Whole animal</tissue>
    </source>
</reference>
<dbReference type="PROSITE" id="PS50283">
    <property type="entry name" value="NA_SOLUT_SYMP_3"/>
    <property type="match status" value="1"/>
</dbReference>
<keyword evidence="6 11" id="KW-1133">Transmembrane helix</keyword>
<evidence type="ECO:0000256" key="1">
    <source>
        <dbReference type="ARBA" id="ARBA00004651"/>
    </source>
</evidence>
<keyword evidence="9 11" id="KW-0472">Membrane</keyword>
<proteinExistence type="inferred from homology"/>
<comment type="similarity">
    <text evidence="2">Belongs to the sodium:solute symporter (SSF) (TC 2.A.21) family.</text>
</comment>
<comment type="caution">
    <text evidence="12">The sequence shown here is derived from an EMBL/GenBank/DDBJ whole genome shotgun (WGS) entry which is preliminary data.</text>
</comment>
<evidence type="ECO:0000313" key="13">
    <source>
        <dbReference type="Proteomes" id="UP000828390"/>
    </source>
</evidence>
<dbReference type="Proteomes" id="UP000828390">
    <property type="component" value="Unassembled WGS sequence"/>
</dbReference>
<dbReference type="GO" id="GO:0015293">
    <property type="term" value="F:symporter activity"/>
    <property type="evidence" value="ECO:0007669"/>
    <property type="project" value="TreeGrafter"/>
</dbReference>
<evidence type="ECO:0000256" key="8">
    <source>
        <dbReference type="ARBA" id="ARBA00023065"/>
    </source>
</evidence>
<comment type="subcellular location">
    <subcellularLocation>
        <location evidence="1">Cell membrane</location>
        <topology evidence="1">Multi-pass membrane protein</topology>
    </subcellularLocation>
</comment>
<dbReference type="PANTHER" id="PTHR42985">
    <property type="entry name" value="SODIUM-COUPLED MONOCARBOXYLATE TRANSPORTER"/>
    <property type="match status" value="1"/>
</dbReference>
<dbReference type="PANTHER" id="PTHR42985:SF45">
    <property type="entry name" value="SODIUM_IODIDE COTRANSPORTER-LIKE"/>
    <property type="match status" value="1"/>
</dbReference>
<dbReference type="EMBL" id="JAIWYP010000002">
    <property type="protein sequence ID" value="KAH3861680.1"/>
    <property type="molecule type" value="Genomic_DNA"/>
</dbReference>
<evidence type="ECO:0000256" key="7">
    <source>
        <dbReference type="ARBA" id="ARBA00023053"/>
    </source>
</evidence>
<evidence type="ECO:0000256" key="10">
    <source>
        <dbReference type="ARBA" id="ARBA00023201"/>
    </source>
</evidence>
<feature type="transmembrane region" description="Helical" evidence="11">
    <location>
        <begin position="48"/>
        <end position="67"/>
    </location>
</feature>
<reference evidence="12" key="2">
    <citation type="submission" date="2020-11" db="EMBL/GenBank/DDBJ databases">
        <authorList>
            <person name="McCartney M.A."/>
            <person name="Auch B."/>
            <person name="Kono T."/>
            <person name="Mallez S."/>
            <person name="Becker A."/>
            <person name="Gohl D.M."/>
            <person name="Silverstein K.A.T."/>
            <person name="Koren S."/>
            <person name="Bechman K.B."/>
            <person name="Herman A."/>
            <person name="Abrahante J.E."/>
            <person name="Garbe J."/>
        </authorList>
    </citation>
    <scope>NUCLEOTIDE SEQUENCE</scope>
    <source>
        <strain evidence="12">Duluth1</strain>
        <tissue evidence="12">Whole animal</tissue>
    </source>
</reference>